<dbReference type="PANTHER" id="PTHR42785:SF1">
    <property type="entry name" value="DNA TOPOISOMERASE"/>
    <property type="match status" value="1"/>
</dbReference>
<dbReference type="InterPro" id="IPR023406">
    <property type="entry name" value="Topo_IA_AS"/>
</dbReference>
<evidence type="ECO:0000313" key="13">
    <source>
        <dbReference type="Proteomes" id="UP001157974"/>
    </source>
</evidence>
<dbReference type="PROSITE" id="PS50880">
    <property type="entry name" value="TOPRIM"/>
    <property type="match status" value="1"/>
</dbReference>
<keyword evidence="13" id="KW-1185">Reference proteome</keyword>
<evidence type="ECO:0000256" key="5">
    <source>
        <dbReference type="ARBA" id="ARBA00022842"/>
    </source>
</evidence>
<evidence type="ECO:0000256" key="8">
    <source>
        <dbReference type="ARBA" id="ARBA00023235"/>
    </source>
</evidence>
<dbReference type="Pfam" id="PF01751">
    <property type="entry name" value="Toprim"/>
    <property type="match status" value="1"/>
</dbReference>
<keyword evidence="6" id="KW-0799">Topoisomerase</keyword>
<dbReference type="InterPro" id="IPR028612">
    <property type="entry name" value="Topoisom_1_IA"/>
</dbReference>
<feature type="region of interest" description="Disordered" evidence="9">
    <location>
        <begin position="916"/>
        <end position="1004"/>
    </location>
</feature>
<dbReference type="NCBIfam" id="TIGR01051">
    <property type="entry name" value="topA_bact"/>
    <property type="match status" value="1"/>
</dbReference>
<dbReference type="GO" id="GO:0003677">
    <property type="term" value="F:DNA binding"/>
    <property type="evidence" value="ECO:0007669"/>
    <property type="project" value="UniProtKB-KW"/>
</dbReference>
<dbReference type="SMART" id="SM00437">
    <property type="entry name" value="TOP1Ac"/>
    <property type="match status" value="1"/>
</dbReference>
<dbReference type="Pfam" id="PF01131">
    <property type="entry name" value="Topoisom_bac"/>
    <property type="match status" value="1"/>
</dbReference>
<dbReference type="Gene3D" id="1.10.460.10">
    <property type="entry name" value="Topoisomerase I, domain 2"/>
    <property type="match status" value="1"/>
</dbReference>
<dbReference type="Gene3D" id="3.40.50.140">
    <property type="match status" value="1"/>
</dbReference>
<gene>
    <name evidence="12" type="ORF">NDN08_001779</name>
</gene>
<protein>
    <recommendedName>
        <fullName evidence="3">DNA topoisomerase</fullName>
        <ecNumber evidence="3">5.6.2.1</ecNumber>
    </recommendedName>
</protein>
<accession>A0AAV8URV5</accession>
<dbReference type="Gene3D" id="1.10.290.10">
    <property type="entry name" value="Topoisomerase I, domain 4"/>
    <property type="match status" value="1"/>
</dbReference>
<keyword evidence="8" id="KW-0413">Isomerase</keyword>
<dbReference type="InterPro" id="IPR003601">
    <property type="entry name" value="Topo_IA_2"/>
</dbReference>
<feature type="compositionally biased region" description="Basic residues" evidence="9">
    <location>
        <begin position="953"/>
        <end position="972"/>
    </location>
</feature>
<feature type="compositionally biased region" description="Polar residues" evidence="9">
    <location>
        <begin position="995"/>
        <end position="1004"/>
    </location>
</feature>
<dbReference type="PROSITE" id="PS52039">
    <property type="entry name" value="TOPO_IA_2"/>
    <property type="match status" value="1"/>
</dbReference>
<dbReference type="EC" id="5.6.2.1" evidence="3"/>
<feature type="domain" description="Toprim" evidence="10">
    <location>
        <begin position="75"/>
        <end position="200"/>
    </location>
</feature>
<dbReference type="GO" id="GO:0003917">
    <property type="term" value="F:DNA topoisomerase type I (single strand cut, ATP-independent) activity"/>
    <property type="evidence" value="ECO:0007669"/>
    <property type="project" value="UniProtKB-EC"/>
</dbReference>
<evidence type="ECO:0000313" key="12">
    <source>
        <dbReference type="EMBL" id="KAJ8905271.1"/>
    </source>
</evidence>
<dbReference type="AlphaFoldDB" id="A0AAV8URV5"/>
<keyword evidence="5" id="KW-0460">Magnesium</keyword>
<organism evidence="12 13">
    <name type="scientific">Rhodosorus marinus</name>
    <dbReference type="NCBI Taxonomy" id="101924"/>
    <lineage>
        <taxon>Eukaryota</taxon>
        <taxon>Rhodophyta</taxon>
        <taxon>Stylonematophyceae</taxon>
        <taxon>Stylonematales</taxon>
        <taxon>Stylonemataceae</taxon>
        <taxon>Rhodosorus</taxon>
    </lineage>
</organism>
<dbReference type="InterPro" id="IPR034149">
    <property type="entry name" value="TOPRIM_TopoI"/>
</dbReference>
<dbReference type="InterPro" id="IPR013824">
    <property type="entry name" value="Topo_IA_cen_sub1"/>
</dbReference>
<feature type="domain" description="Topo IA-type catalytic" evidence="11">
    <location>
        <begin position="215"/>
        <end position="657"/>
    </location>
</feature>
<dbReference type="Pfam" id="PF13368">
    <property type="entry name" value="Toprim_C_rpt"/>
    <property type="match status" value="3"/>
</dbReference>
<dbReference type="InterPro" id="IPR013825">
    <property type="entry name" value="Topo_IA_cen_sub2"/>
</dbReference>
<dbReference type="SMART" id="SM00436">
    <property type="entry name" value="TOP1Bc"/>
    <property type="match status" value="1"/>
</dbReference>
<evidence type="ECO:0000259" key="10">
    <source>
        <dbReference type="PROSITE" id="PS50880"/>
    </source>
</evidence>
<evidence type="ECO:0000259" key="11">
    <source>
        <dbReference type="PROSITE" id="PS52039"/>
    </source>
</evidence>
<dbReference type="Proteomes" id="UP001157974">
    <property type="component" value="Unassembled WGS sequence"/>
</dbReference>
<reference evidence="12 13" key="1">
    <citation type="journal article" date="2023" name="Nat. Commun.">
        <title>Origin of minicircular mitochondrial genomes in red algae.</title>
        <authorList>
            <person name="Lee Y."/>
            <person name="Cho C.H."/>
            <person name="Lee Y.M."/>
            <person name="Park S.I."/>
            <person name="Yang J.H."/>
            <person name="West J.A."/>
            <person name="Bhattacharya D."/>
            <person name="Yoon H.S."/>
        </authorList>
    </citation>
    <scope>NUCLEOTIDE SEQUENCE [LARGE SCALE GENOMIC DNA]</scope>
    <source>
        <strain evidence="12 13">CCMP1338</strain>
        <tissue evidence="12">Whole cell</tissue>
    </source>
</reference>
<dbReference type="Gene3D" id="2.70.20.10">
    <property type="entry name" value="Topoisomerase I, domain 3"/>
    <property type="match status" value="1"/>
</dbReference>
<dbReference type="CDD" id="cd00186">
    <property type="entry name" value="TOP1Ac"/>
    <property type="match status" value="1"/>
</dbReference>
<comment type="similarity">
    <text evidence="2">Belongs to the type IA topoisomerase family.</text>
</comment>
<comment type="caution">
    <text evidence="12">The sequence shown here is derived from an EMBL/GenBank/DDBJ whole genome shotgun (WGS) entry which is preliminary data.</text>
</comment>
<dbReference type="SUPFAM" id="SSF56712">
    <property type="entry name" value="Prokaryotic type I DNA topoisomerase"/>
    <property type="match status" value="1"/>
</dbReference>
<dbReference type="InterPro" id="IPR023405">
    <property type="entry name" value="Topo_IA_core_domain"/>
</dbReference>
<dbReference type="GO" id="GO:0006265">
    <property type="term" value="P:DNA topological change"/>
    <property type="evidence" value="ECO:0007669"/>
    <property type="project" value="InterPro"/>
</dbReference>
<feature type="compositionally biased region" description="Polar residues" evidence="9">
    <location>
        <begin position="978"/>
        <end position="988"/>
    </location>
</feature>
<evidence type="ECO:0000256" key="2">
    <source>
        <dbReference type="ARBA" id="ARBA00009446"/>
    </source>
</evidence>
<dbReference type="InterPro" id="IPR003602">
    <property type="entry name" value="Topo_IA_DNA-bd_dom"/>
</dbReference>
<feature type="compositionally biased region" description="Low complexity" evidence="9">
    <location>
        <begin position="922"/>
        <end position="931"/>
    </location>
</feature>
<proteinExistence type="inferred from homology"/>
<dbReference type="InterPro" id="IPR005733">
    <property type="entry name" value="TopoI_bac-type"/>
</dbReference>
<evidence type="ECO:0000256" key="4">
    <source>
        <dbReference type="ARBA" id="ARBA00022723"/>
    </source>
</evidence>
<comment type="catalytic activity">
    <reaction evidence="1">
        <text>ATP-independent breakage of single-stranded DNA, followed by passage and rejoining.</text>
        <dbReference type="EC" id="5.6.2.1"/>
    </reaction>
</comment>
<dbReference type="InterPro" id="IPR025589">
    <property type="entry name" value="Toprim_C_rpt"/>
</dbReference>
<dbReference type="HAMAP" id="MF_00952">
    <property type="entry name" value="Topoisom_1_prok"/>
    <property type="match status" value="1"/>
</dbReference>
<dbReference type="PROSITE" id="PS00396">
    <property type="entry name" value="TOPO_IA_1"/>
    <property type="match status" value="1"/>
</dbReference>
<sequence length="1026" mass="112819">MDYVECGEARLGFGYNGFWFLGRRVGGTRAVVNVANLLLDGYGGSRRVNGRNLFTVPFAAAKGPGSSKKKEDRRKALVVVESPAKAKTIQKFLSEEEFQVESCIGHVRDLPDSAKRIPAKYKGLSWARLGVDVDNGFEPLYIIVNGKQPVITTLRRILADCSRLILATDEDREGEAIAWHLLEVLKPKVPVARAVFHEITKDAIVSSFSNVRDLNLSLVKSQETRRILDRLAGFTMSPLLWKKISPGLSAGRVQSVALDFIVQRENRRLRFVRASFWDAKLKLQIGGEKEIPGVLSEVRGKKIAAGTDFDEQGKLVSDKLVWIKEEEELGEVLNGMDEVVVKSVDRRKLTRQPPAPFITSTMQQAASSRLSLPAGAIMRTAQKLYEAGYITYMRTDNPELSNQAVAATRDAVTAQFGEEYLASGTSNQKRTKPKNAQEAHEAIRPAGNVFMKPGDLPLEGSELKLYSLIYERTLASQMAPAQYETMGITFSDPDQTVVLKSSASRILFAGFRAAYSQDEEERSDGTDRVLPDVNVGDRALISGKTNCKHDTSPPPRYSDASLVKEMEQSGVGRPSTYAAIIDTLENRGYVCRVSSRYLAPSVTAFAVDSLLSNYFPDYVDADFTARMEAELDRIANGDGNAKEYLTRYYLDDDTGLRNVVETQGENIDKSVKEIKLPGLKDANISVMVGPYGPYLVENEKGDRVSIPSNMLPEQLNSVTTVKAIVKTGEEPQIGVDPETNLPVLCKLGPYGPYVQLGVDDGSKAKLKRASLPSGMSVSEVDLPLALKLLSLPRALGDHPETSTPVVASTGRFGPYLSYEGEFVSLPKDEDVYSIELDRAVEILQQKAQRRKRRISSWTIEDREVEVWSGRYGPYIKFGSANVKLSKELAERPEDITEEDLKAFLKDKLEALEEKATKKKGTVTKSSGTKAAKSQKKKSSSSAEEEPADDPSKAKGKAAKKTKSIRARRKPASKKVDDGSSNGTSSSVTKPDGTESVENPLTDSFTYKVAVVEARDDEGTLEAKVAE</sequence>
<dbReference type="GO" id="GO:0046872">
    <property type="term" value="F:metal ion binding"/>
    <property type="evidence" value="ECO:0007669"/>
    <property type="project" value="UniProtKB-KW"/>
</dbReference>
<dbReference type="PRINTS" id="PR00417">
    <property type="entry name" value="PRTPISMRASEI"/>
</dbReference>
<dbReference type="SMART" id="SM00493">
    <property type="entry name" value="TOPRIM"/>
    <property type="match status" value="1"/>
</dbReference>
<name>A0AAV8URV5_9RHOD</name>
<keyword evidence="7" id="KW-0238">DNA-binding</keyword>
<dbReference type="InterPro" id="IPR013826">
    <property type="entry name" value="Topo_IA_cen_sub3"/>
</dbReference>
<dbReference type="PANTHER" id="PTHR42785">
    <property type="entry name" value="DNA TOPOISOMERASE, TYPE IA, CORE"/>
    <property type="match status" value="1"/>
</dbReference>
<dbReference type="EMBL" id="JAMWBK010000005">
    <property type="protein sequence ID" value="KAJ8905271.1"/>
    <property type="molecule type" value="Genomic_DNA"/>
</dbReference>
<evidence type="ECO:0000256" key="7">
    <source>
        <dbReference type="ARBA" id="ARBA00023125"/>
    </source>
</evidence>
<dbReference type="InterPro" id="IPR006171">
    <property type="entry name" value="TOPRIM_dom"/>
</dbReference>
<evidence type="ECO:0000256" key="9">
    <source>
        <dbReference type="SAM" id="MobiDB-lite"/>
    </source>
</evidence>
<keyword evidence="4" id="KW-0479">Metal-binding</keyword>
<dbReference type="CDD" id="cd03363">
    <property type="entry name" value="TOPRIM_TopoIA_TopoI"/>
    <property type="match status" value="1"/>
</dbReference>
<evidence type="ECO:0000256" key="6">
    <source>
        <dbReference type="ARBA" id="ARBA00023029"/>
    </source>
</evidence>
<dbReference type="InterPro" id="IPR013497">
    <property type="entry name" value="Topo_IA_cen"/>
</dbReference>
<dbReference type="InterPro" id="IPR000380">
    <property type="entry name" value="Topo_IA"/>
</dbReference>
<evidence type="ECO:0000256" key="1">
    <source>
        <dbReference type="ARBA" id="ARBA00000213"/>
    </source>
</evidence>
<evidence type="ECO:0000256" key="3">
    <source>
        <dbReference type="ARBA" id="ARBA00012891"/>
    </source>
</evidence>